<dbReference type="AlphaFoldDB" id="A0A0G0JQT7"/>
<comment type="caution">
    <text evidence="3">The sequence shown here is derived from an EMBL/GenBank/DDBJ whole genome shotgun (WGS) entry which is preliminary data.</text>
</comment>
<protein>
    <submittedName>
        <fullName evidence="3">Uncharacterized protein</fullName>
    </submittedName>
</protein>
<keyword evidence="2" id="KW-0812">Transmembrane</keyword>
<dbReference type="SUPFAM" id="SSF69322">
    <property type="entry name" value="Tricorn protease domain 2"/>
    <property type="match status" value="1"/>
</dbReference>
<accession>A0A0G0JQT7</accession>
<gene>
    <name evidence="3" type="ORF">US91_C0008G0073</name>
</gene>
<proteinExistence type="predicted"/>
<organism evidence="3 4">
    <name type="scientific">Candidatus Falkowbacteria bacterium GW2011_GWE1_38_31</name>
    <dbReference type="NCBI Taxonomy" id="1618638"/>
    <lineage>
        <taxon>Bacteria</taxon>
        <taxon>Candidatus Falkowiibacteriota</taxon>
    </lineage>
</organism>
<evidence type="ECO:0000256" key="1">
    <source>
        <dbReference type="SAM" id="MobiDB-lite"/>
    </source>
</evidence>
<dbReference type="InterPro" id="IPR011042">
    <property type="entry name" value="6-blade_b-propeller_TolB-like"/>
</dbReference>
<sequence>MNFFEKYKKILLIVGFLGVCFVMGYFLYAVFFRPVISVPTTEGEPQATGTGGQLPDAGAGGKPIISGGDKGEVTETVLPDNPVSEIALGGLTKTAALTDSPTLEPTLSANGNEVQFYDKNDGKFYRLDKNGELSLLSDKVFYNVDNVTWAESKDKAILEYPDGANILYDFDTKKQVTLPAHWKDFDFDPSSEKIVMKSIGLDQDNRWLAVANADGTKVTPLEALGDKDSTVYPAWSPSNQVAALFTESRGFDRQEVYFVGLNGENFKSTIVEGRGFQPKWSPTGKELLYSVYSSDNDMKPSLWLVSADGDSIGSNRKKLNLDTWAEKCSYVNESEIYCAVPDSLSEGAGLFPELALGTKDTLYKIDTRTGSKKIIAIPDGDFNISNIIVSDNGYNLFFTDEGSGRMYTIKLK</sequence>
<keyword evidence="2" id="KW-1133">Transmembrane helix</keyword>
<name>A0A0G0JQT7_9BACT</name>
<keyword evidence="2" id="KW-0472">Membrane</keyword>
<feature type="region of interest" description="Disordered" evidence="1">
    <location>
        <begin position="42"/>
        <end position="61"/>
    </location>
</feature>
<dbReference type="Proteomes" id="UP000034022">
    <property type="component" value="Unassembled WGS sequence"/>
</dbReference>
<evidence type="ECO:0000313" key="4">
    <source>
        <dbReference type="Proteomes" id="UP000034022"/>
    </source>
</evidence>
<evidence type="ECO:0000313" key="3">
    <source>
        <dbReference type="EMBL" id="KKQ69953.1"/>
    </source>
</evidence>
<evidence type="ECO:0000256" key="2">
    <source>
        <dbReference type="SAM" id="Phobius"/>
    </source>
</evidence>
<reference evidence="3 4" key="1">
    <citation type="journal article" date="2015" name="Nature">
        <title>rRNA introns, odd ribosomes, and small enigmatic genomes across a large radiation of phyla.</title>
        <authorList>
            <person name="Brown C.T."/>
            <person name="Hug L.A."/>
            <person name="Thomas B.C."/>
            <person name="Sharon I."/>
            <person name="Castelle C.J."/>
            <person name="Singh A."/>
            <person name="Wilkins M.J."/>
            <person name="Williams K.H."/>
            <person name="Banfield J.F."/>
        </authorList>
    </citation>
    <scope>NUCLEOTIDE SEQUENCE [LARGE SCALE GENOMIC DNA]</scope>
</reference>
<dbReference type="EMBL" id="LBUU01000008">
    <property type="protein sequence ID" value="KKQ69953.1"/>
    <property type="molecule type" value="Genomic_DNA"/>
</dbReference>
<dbReference type="Gene3D" id="2.120.10.30">
    <property type="entry name" value="TolB, C-terminal domain"/>
    <property type="match status" value="1"/>
</dbReference>
<feature type="transmembrane region" description="Helical" evidence="2">
    <location>
        <begin position="12"/>
        <end position="31"/>
    </location>
</feature>